<proteinExistence type="predicted"/>
<evidence type="ECO:0000313" key="2">
    <source>
        <dbReference type="Proteomes" id="UP000265520"/>
    </source>
</evidence>
<keyword evidence="2" id="KW-1185">Reference proteome</keyword>
<name>A0A392RZP4_9FABA</name>
<evidence type="ECO:0000313" key="1">
    <source>
        <dbReference type="EMBL" id="MCI41046.1"/>
    </source>
</evidence>
<organism evidence="1 2">
    <name type="scientific">Trifolium medium</name>
    <dbReference type="NCBI Taxonomy" id="97028"/>
    <lineage>
        <taxon>Eukaryota</taxon>
        <taxon>Viridiplantae</taxon>
        <taxon>Streptophyta</taxon>
        <taxon>Embryophyta</taxon>
        <taxon>Tracheophyta</taxon>
        <taxon>Spermatophyta</taxon>
        <taxon>Magnoliopsida</taxon>
        <taxon>eudicotyledons</taxon>
        <taxon>Gunneridae</taxon>
        <taxon>Pentapetalae</taxon>
        <taxon>rosids</taxon>
        <taxon>fabids</taxon>
        <taxon>Fabales</taxon>
        <taxon>Fabaceae</taxon>
        <taxon>Papilionoideae</taxon>
        <taxon>50 kb inversion clade</taxon>
        <taxon>NPAAA clade</taxon>
        <taxon>Hologalegina</taxon>
        <taxon>IRL clade</taxon>
        <taxon>Trifolieae</taxon>
        <taxon>Trifolium</taxon>
    </lineage>
</organism>
<dbReference type="Proteomes" id="UP000265520">
    <property type="component" value="Unassembled WGS sequence"/>
</dbReference>
<reference evidence="1 2" key="1">
    <citation type="journal article" date="2018" name="Front. Plant Sci.">
        <title>Red Clover (Trifolium pratense) and Zigzag Clover (T. medium) - A Picture of Genomic Similarities and Differences.</title>
        <authorList>
            <person name="Dluhosova J."/>
            <person name="Istvanek J."/>
            <person name="Nedelnik J."/>
            <person name="Repkova J."/>
        </authorList>
    </citation>
    <scope>NUCLEOTIDE SEQUENCE [LARGE SCALE GENOMIC DNA]</scope>
    <source>
        <strain evidence="2">cv. 10/8</strain>
        <tissue evidence="1">Leaf</tissue>
    </source>
</reference>
<protein>
    <submittedName>
        <fullName evidence="1">Uncharacterized protein</fullName>
    </submittedName>
</protein>
<comment type="caution">
    <text evidence="1">The sequence shown here is derived from an EMBL/GenBank/DDBJ whole genome shotgun (WGS) entry which is preliminary data.</text>
</comment>
<feature type="non-terminal residue" evidence="1">
    <location>
        <position position="30"/>
    </location>
</feature>
<dbReference type="EMBL" id="LXQA010287094">
    <property type="protein sequence ID" value="MCI41046.1"/>
    <property type="molecule type" value="Genomic_DNA"/>
</dbReference>
<dbReference type="AlphaFoldDB" id="A0A392RZP4"/>
<sequence length="30" mass="3489">MVRGRTIRFDRDAINAYLGNPFTLPHNETL</sequence>
<accession>A0A392RZP4</accession>